<keyword evidence="8" id="KW-1278">Translocase</keyword>
<dbReference type="InterPro" id="IPR008250">
    <property type="entry name" value="ATPase_P-typ_transduc_dom_A_sf"/>
</dbReference>
<dbReference type="InterPro" id="IPR023214">
    <property type="entry name" value="HAD_sf"/>
</dbReference>
<dbReference type="SFLD" id="SFLDS00003">
    <property type="entry name" value="Haloacid_Dehalogenase"/>
    <property type="match status" value="1"/>
</dbReference>
<name>A0ABD3NX37_9STRA</name>
<keyword evidence="10 11" id="KW-0472">Membrane</keyword>
<evidence type="ECO:0000256" key="2">
    <source>
        <dbReference type="ARBA" id="ARBA00006000"/>
    </source>
</evidence>
<dbReference type="Gene3D" id="2.70.150.10">
    <property type="entry name" value="Calcium-transporting ATPase, cytoplasmic transduction domain A"/>
    <property type="match status" value="1"/>
</dbReference>
<evidence type="ECO:0000256" key="1">
    <source>
        <dbReference type="ARBA" id="ARBA00004141"/>
    </source>
</evidence>
<gene>
    <name evidence="14" type="ORF">HJC23_001330</name>
</gene>
<comment type="similarity">
    <text evidence="2">Belongs to the cation transport ATPase (P-type) (TC 3.A.3) family. Type V subfamily.</text>
</comment>
<feature type="transmembrane region" description="Helical" evidence="11">
    <location>
        <begin position="736"/>
        <end position="756"/>
    </location>
</feature>
<organism evidence="14 15">
    <name type="scientific">Cyclotella cryptica</name>
    <dbReference type="NCBI Taxonomy" id="29204"/>
    <lineage>
        <taxon>Eukaryota</taxon>
        <taxon>Sar</taxon>
        <taxon>Stramenopiles</taxon>
        <taxon>Ochrophyta</taxon>
        <taxon>Bacillariophyta</taxon>
        <taxon>Coscinodiscophyceae</taxon>
        <taxon>Thalassiosirophycidae</taxon>
        <taxon>Stephanodiscales</taxon>
        <taxon>Stephanodiscaceae</taxon>
        <taxon>Cyclotella</taxon>
    </lineage>
</organism>
<feature type="transmembrane region" description="Helical" evidence="11">
    <location>
        <begin position="361"/>
        <end position="383"/>
    </location>
</feature>
<feature type="transmembrane region" description="Helical" evidence="11">
    <location>
        <begin position="1303"/>
        <end position="1323"/>
    </location>
</feature>
<feature type="domain" description="P-type ATPase A" evidence="12">
    <location>
        <begin position="603"/>
        <end position="719"/>
    </location>
</feature>
<keyword evidence="4" id="KW-0479">Metal-binding</keyword>
<keyword evidence="9 11" id="KW-1133">Transmembrane helix</keyword>
<feature type="transmembrane region" description="Helical" evidence="11">
    <location>
        <begin position="1343"/>
        <end position="1360"/>
    </location>
</feature>
<dbReference type="PANTHER" id="PTHR45630:SF11">
    <property type="entry name" value="CATION-TRANSPORTING P-TYPE ATPASE N-TERMINAL DOMAIN-CONTAINING PROTEIN"/>
    <property type="match status" value="1"/>
</dbReference>
<dbReference type="InterPro" id="IPR059000">
    <property type="entry name" value="ATPase_P-type_domA"/>
</dbReference>
<dbReference type="InterPro" id="IPR036412">
    <property type="entry name" value="HAD-like_sf"/>
</dbReference>
<evidence type="ECO:0000256" key="3">
    <source>
        <dbReference type="ARBA" id="ARBA00022692"/>
    </source>
</evidence>
<dbReference type="InterPro" id="IPR023298">
    <property type="entry name" value="ATPase_P-typ_TM_dom_sf"/>
</dbReference>
<evidence type="ECO:0000256" key="11">
    <source>
        <dbReference type="SAM" id="Phobius"/>
    </source>
</evidence>
<protein>
    <recommendedName>
        <fullName evidence="16">Cation-transporting P-type ATPase N-terminal domain-containing protein</fullName>
    </recommendedName>
</protein>
<sequence>MSRYSSLTCLGPFSSLLLTHGAPTRSQTVNMLAIRRVFATAVALGSLASEGVLGSNIDINGSSNAGSLTTVIDFPAIELDSSKIPSVSVSDQSSEGSWWHALDGIPFLLSRRSKRKLTRNYIVTNEAAVASRRFDLPDVEQQKHRSLAFGDYADPTFNCPATTTCPLVCVNSTDDCPSDATCASANPDVADHEFELCNDGTCADKTLGQACDAELESPCACGGLGLTCAKQIDLYDNCFERFQSFYDTNTECIENEEESLPQVDFNGPAFKACYIPLLLSLSSCFSGSNAVLECAIKGKESEKWIQTGYKRTIIGTVLHGLIIIVQLAIQGLLLFLTIQYYVQQEAGPALENLKMIFQDEIQVLMAFQIVWMTGFVWCFLLKYPSSIRSLFLRRCLPSDATYVAVSAPVQVVDTLYEKKCIVKFLGFLLDGFYGVMDFIYSMKSENADTGLRYKTEYCKVRIDEKTGSRYFYFRMRRYFYDETENKFVPGRLDVTEDSTIGNWLDKDRMHQGLSSQEATRRLGVVGPNVLDLKKPTILGSIVREFSKPFYLYQNFMVWTWAPYWYYYMAIVQTVVRVTGGMVVAIFQYMGDMNLYQLMVVDGMAEVIRDGELMSVDQTDVVPGDIVRVTPGLAYFDMAILKSERLLVDESALTGEVHPVAKIPLDPANSGQVYNTKSCKSSTISAGTTVLECGGGDEYNVLAIVTQTGSFTSKGELLSDVLSYERHQFKFDTEVKLVLFILLVEMAILVSVVLHFIEDHWVYAWFYAAFVAGTCLPPLLPTVFVVSVGISCKRLQTQRITCTDSTGILVAGKVKKAFFDKTGTLTEQGLSFVSARTSNDLGKSATNASGEVDIDPILQLGLSVCHTLTSNASGDLIGPAVDRMGFSAVRSARLVNEHSVMLGDDTIKYLKRFEFDHHSMTQSVIVQRGEEKIVFVKGSPEAISKLCVPSSLPSDFADHARYCARNGIYQLAIARSTYTGSEETHEVQRSDIENDLTFTGCINFQNNMKHETPSVISELREGNVESAIVTGDNVLTEIWHYCTQQNVIIGISVSDDDVIQWVHASDDSEAGDPLVSIPENTVLAMTGEVWNHLLRYDPKSAIALGNHTFVYGRCTPNDKVSVVSTFVQYGDITLMCGDGGNDCGALKAAHVGIALSDAEASVVAPFTSLDKNITSVTEVLKEGRCALASAFASYKYMLMYGQVESINQVVNAYFSITFSEWCWVFMDGIWPITMAFSLPLSKAAKTLSPKRPTASILGPHTLSSACGVLSINFLFLVIALALLWNQDWFQCRMWDSNDVSNVTVPWVTTYETSVIFLVTGYQYISSAAAFNFGYTYRAGWFKNYVFVFFFLSFQFTATMTANKFSCIWRPNCTNDNVTRFVVYPDPQPIFNNFNTTLMPTSFRGILVALMAGNLILVCAWDYFVVNRLLPKVNNQVMGMKSSQQGTKKIEFSEDAESSRID</sequence>
<feature type="transmembrane region" description="Helical" evidence="11">
    <location>
        <begin position="1404"/>
        <end position="1424"/>
    </location>
</feature>
<evidence type="ECO:0000313" key="14">
    <source>
        <dbReference type="EMBL" id="KAL3780289.1"/>
    </source>
</evidence>
<comment type="caution">
    <text evidence="14">The sequence shown here is derived from an EMBL/GenBank/DDBJ whole genome shotgun (WGS) entry which is preliminary data.</text>
</comment>
<feature type="transmembrane region" description="Helical" evidence="11">
    <location>
        <begin position="424"/>
        <end position="442"/>
    </location>
</feature>
<dbReference type="GO" id="GO:0046872">
    <property type="term" value="F:metal ion binding"/>
    <property type="evidence" value="ECO:0007669"/>
    <property type="project" value="UniProtKB-KW"/>
</dbReference>
<dbReference type="SUPFAM" id="SSF81653">
    <property type="entry name" value="Calcium ATPase, transduction domain A"/>
    <property type="match status" value="1"/>
</dbReference>
<evidence type="ECO:0000259" key="12">
    <source>
        <dbReference type="Pfam" id="PF00122"/>
    </source>
</evidence>
<reference evidence="14 15" key="1">
    <citation type="journal article" date="2020" name="G3 (Bethesda)">
        <title>Improved Reference Genome for Cyclotella cryptica CCMP332, a Model for Cell Wall Morphogenesis, Salinity Adaptation, and Lipid Production in Diatoms (Bacillariophyta).</title>
        <authorList>
            <person name="Roberts W.R."/>
            <person name="Downey K.M."/>
            <person name="Ruck E.C."/>
            <person name="Traller J.C."/>
            <person name="Alverson A.J."/>
        </authorList>
    </citation>
    <scope>NUCLEOTIDE SEQUENCE [LARGE SCALE GENOMIC DNA]</scope>
    <source>
        <strain evidence="14 15">CCMP332</strain>
    </source>
</reference>
<keyword evidence="7" id="KW-0460">Magnesium</keyword>
<dbReference type="SUPFAM" id="SSF81660">
    <property type="entry name" value="Metal cation-transporting ATPase, ATP-binding domain N"/>
    <property type="match status" value="1"/>
</dbReference>
<dbReference type="SUPFAM" id="SSF81665">
    <property type="entry name" value="Calcium ATPase, transmembrane domain M"/>
    <property type="match status" value="1"/>
</dbReference>
<dbReference type="Gene3D" id="3.40.1110.10">
    <property type="entry name" value="Calcium-transporting ATPase, cytoplasmic domain N"/>
    <property type="match status" value="2"/>
</dbReference>
<keyword evidence="5" id="KW-0547">Nucleotide-binding</keyword>
<accession>A0ABD3NX37</accession>
<evidence type="ECO:0000259" key="13">
    <source>
        <dbReference type="Pfam" id="PF00690"/>
    </source>
</evidence>
<dbReference type="GO" id="GO:0016020">
    <property type="term" value="C:membrane"/>
    <property type="evidence" value="ECO:0007669"/>
    <property type="project" value="UniProtKB-SubCell"/>
</dbReference>
<evidence type="ECO:0000256" key="5">
    <source>
        <dbReference type="ARBA" id="ARBA00022741"/>
    </source>
</evidence>
<feature type="transmembrane region" description="Helical" evidence="11">
    <location>
        <begin position="564"/>
        <end position="588"/>
    </location>
</feature>
<keyword evidence="15" id="KW-1185">Reference proteome</keyword>
<proteinExistence type="inferred from homology"/>
<dbReference type="NCBIfam" id="TIGR01494">
    <property type="entry name" value="ATPase_P-type"/>
    <property type="match status" value="1"/>
</dbReference>
<dbReference type="PANTHER" id="PTHR45630">
    <property type="entry name" value="CATION-TRANSPORTING ATPASE-RELATED"/>
    <property type="match status" value="1"/>
</dbReference>
<feature type="transmembrane region" description="Helical" evidence="11">
    <location>
        <begin position="317"/>
        <end position="341"/>
    </location>
</feature>
<dbReference type="GO" id="GO:0005524">
    <property type="term" value="F:ATP binding"/>
    <property type="evidence" value="ECO:0007669"/>
    <property type="project" value="UniProtKB-KW"/>
</dbReference>
<dbReference type="SUPFAM" id="SSF56784">
    <property type="entry name" value="HAD-like"/>
    <property type="match status" value="1"/>
</dbReference>
<evidence type="ECO:0000313" key="15">
    <source>
        <dbReference type="Proteomes" id="UP001516023"/>
    </source>
</evidence>
<feature type="transmembrane region" description="Helical" evidence="11">
    <location>
        <begin position="1260"/>
        <end position="1283"/>
    </location>
</feature>
<comment type="subcellular location">
    <subcellularLocation>
        <location evidence="1">Membrane</location>
        <topology evidence="1">Multi-pass membrane protein</topology>
    </subcellularLocation>
</comment>
<evidence type="ECO:0008006" key="16">
    <source>
        <dbReference type="Google" id="ProtNLM"/>
    </source>
</evidence>
<dbReference type="Pfam" id="PF00690">
    <property type="entry name" value="Cation_ATPase_N"/>
    <property type="match status" value="1"/>
</dbReference>
<keyword evidence="3 11" id="KW-0812">Transmembrane</keyword>
<evidence type="ECO:0000256" key="8">
    <source>
        <dbReference type="ARBA" id="ARBA00022967"/>
    </source>
</evidence>
<dbReference type="EMBL" id="JABMIG020000355">
    <property type="protein sequence ID" value="KAL3780289.1"/>
    <property type="molecule type" value="Genomic_DNA"/>
</dbReference>
<dbReference type="SFLD" id="SFLDF00027">
    <property type="entry name" value="p-type_atpase"/>
    <property type="match status" value="1"/>
</dbReference>
<dbReference type="Gene3D" id="3.40.50.1000">
    <property type="entry name" value="HAD superfamily/HAD-like"/>
    <property type="match status" value="2"/>
</dbReference>
<evidence type="ECO:0000256" key="9">
    <source>
        <dbReference type="ARBA" id="ARBA00022989"/>
    </source>
</evidence>
<dbReference type="PROSITE" id="PS01229">
    <property type="entry name" value="COF_2"/>
    <property type="match status" value="1"/>
</dbReference>
<dbReference type="PRINTS" id="PR00119">
    <property type="entry name" value="CATATPASE"/>
</dbReference>
<dbReference type="InterPro" id="IPR004014">
    <property type="entry name" value="ATPase_P-typ_cation-transptr_N"/>
</dbReference>
<dbReference type="Pfam" id="PF00122">
    <property type="entry name" value="E1-E2_ATPase"/>
    <property type="match status" value="1"/>
</dbReference>
<evidence type="ECO:0000256" key="10">
    <source>
        <dbReference type="ARBA" id="ARBA00023136"/>
    </source>
</evidence>
<dbReference type="InterPro" id="IPR006544">
    <property type="entry name" value="P-type_TPase_V"/>
</dbReference>
<dbReference type="SFLD" id="SFLDG00002">
    <property type="entry name" value="C1.7:_P-type_atpase_like"/>
    <property type="match status" value="1"/>
</dbReference>
<dbReference type="InterPro" id="IPR001757">
    <property type="entry name" value="P_typ_ATPase"/>
</dbReference>
<dbReference type="InterPro" id="IPR023299">
    <property type="entry name" value="ATPase_P-typ_cyto_dom_N"/>
</dbReference>
<evidence type="ECO:0000256" key="7">
    <source>
        <dbReference type="ARBA" id="ARBA00022842"/>
    </source>
</evidence>
<feature type="domain" description="Cation-transporting P-type ATPase N-terminal" evidence="13">
    <location>
        <begin position="509"/>
        <end position="551"/>
    </location>
</feature>
<dbReference type="Gene3D" id="1.20.1110.10">
    <property type="entry name" value="Calcium-transporting ATPase, transmembrane domain"/>
    <property type="match status" value="1"/>
</dbReference>
<dbReference type="Proteomes" id="UP001516023">
    <property type="component" value="Unassembled WGS sequence"/>
</dbReference>
<keyword evidence="6" id="KW-0067">ATP-binding</keyword>
<evidence type="ECO:0000256" key="6">
    <source>
        <dbReference type="ARBA" id="ARBA00022840"/>
    </source>
</evidence>
<feature type="transmembrane region" description="Helical" evidence="11">
    <location>
        <begin position="762"/>
        <end position="789"/>
    </location>
</feature>
<dbReference type="InterPro" id="IPR044492">
    <property type="entry name" value="P_typ_ATPase_HD_dom"/>
</dbReference>
<evidence type="ECO:0000256" key="4">
    <source>
        <dbReference type="ARBA" id="ARBA00022723"/>
    </source>
</evidence>